<dbReference type="RefSeq" id="WP_170063347.1">
    <property type="nucleotide sequence ID" value="NZ_PRDS01000002.1"/>
</dbReference>
<comment type="caution">
    <text evidence="3">The sequence shown here is derived from an EMBL/GenBank/DDBJ whole genome shotgun (WGS) entry which is preliminary data.</text>
</comment>
<evidence type="ECO:0000256" key="2">
    <source>
        <dbReference type="SAM" id="SignalP"/>
    </source>
</evidence>
<evidence type="ECO:0000256" key="1">
    <source>
        <dbReference type="SAM" id="Phobius"/>
    </source>
</evidence>
<keyword evidence="2" id="KW-0732">Signal</keyword>
<keyword evidence="1" id="KW-0812">Transmembrane</keyword>
<name>A0A2S5JJK4_9RHOB</name>
<evidence type="ECO:0000313" key="3">
    <source>
        <dbReference type="EMBL" id="PPB81640.1"/>
    </source>
</evidence>
<sequence>MKHLLVILALVFAAASLTLLAASQLVPNAMGAGAILPLLIVALAMRALAGYRQ</sequence>
<keyword evidence="1" id="KW-1133">Transmembrane helix</keyword>
<organism evidence="3 4">
    <name type="scientific">Albidovulum inexpectatum</name>
    <dbReference type="NCBI Taxonomy" id="196587"/>
    <lineage>
        <taxon>Bacteria</taxon>
        <taxon>Pseudomonadati</taxon>
        <taxon>Pseudomonadota</taxon>
        <taxon>Alphaproteobacteria</taxon>
        <taxon>Rhodobacterales</taxon>
        <taxon>Paracoccaceae</taxon>
        <taxon>Albidovulum</taxon>
    </lineage>
</organism>
<reference evidence="3 4" key="1">
    <citation type="submission" date="2018-01" db="EMBL/GenBank/DDBJ databases">
        <title>Genomic Encyclopedia of Archaeal and Bacterial Type Strains, Phase II (KMG-II): from individual species to whole genera.</title>
        <authorList>
            <person name="Goeker M."/>
        </authorList>
    </citation>
    <scope>NUCLEOTIDE SEQUENCE [LARGE SCALE GENOMIC DNA]</scope>
    <source>
        <strain evidence="3 4">DSM 12048</strain>
    </source>
</reference>
<feature type="signal peptide" evidence="2">
    <location>
        <begin position="1"/>
        <end position="21"/>
    </location>
</feature>
<evidence type="ECO:0000313" key="4">
    <source>
        <dbReference type="Proteomes" id="UP000239736"/>
    </source>
</evidence>
<accession>A0A2S5JJK4</accession>
<protein>
    <submittedName>
        <fullName evidence="3">Uncharacterized protein</fullName>
    </submittedName>
</protein>
<dbReference type="Proteomes" id="UP000239736">
    <property type="component" value="Unassembled WGS sequence"/>
</dbReference>
<feature type="chain" id="PRO_5015608835" evidence="2">
    <location>
        <begin position="22"/>
        <end position="53"/>
    </location>
</feature>
<proteinExistence type="predicted"/>
<feature type="transmembrane region" description="Helical" evidence="1">
    <location>
        <begin position="30"/>
        <end position="49"/>
    </location>
</feature>
<gene>
    <name evidence="3" type="ORF">LV82_00850</name>
</gene>
<dbReference type="AlphaFoldDB" id="A0A2S5JJK4"/>
<dbReference type="EMBL" id="PRDS01000002">
    <property type="protein sequence ID" value="PPB81640.1"/>
    <property type="molecule type" value="Genomic_DNA"/>
</dbReference>
<keyword evidence="1" id="KW-0472">Membrane</keyword>
<keyword evidence="4" id="KW-1185">Reference proteome</keyword>